<keyword evidence="3" id="KW-0436">Ligase</keyword>
<dbReference type="Proteomes" id="UP000050898">
    <property type="component" value="Unassembled WGS sequence"/>
</dbReference>
<dbReference type="AlphaFoldDB" id="A0A0R2DZZ2"/>
<dbReference type="GO" id="GO:0005829">
    <property type="term" value="C:cytosol"/>
    <property type="evidence" value="ECO:0007669"/>
    <property type="project" value="TreeGrafter"/>
</dbReference>
<dbReference type="PATRIC" id="fig|1046596.6.peg.1025"/>
<dbReference type="GO" id="GO:0006426">
    <property type="term" value="P:glycyl-tRNA aminoacylation"/>
    <property type="evidence" value="ECO:0007669"/>
    <property type="project" value="InterPro"/>
</dbReference>
<evidence type="ECO:0000256" key="7">
    <source>
        <dbReference type="ARBA" id="ARBA00023146"/>
    </source>
</evidence>
<keyword evidence="10" id="KW-1185">Reference proteome</keyword>
<dbReference type="GO" id="GO:0005524">
    <property type="term" value="F:ATP binding"/>
    <property type="evidence" value="ECO:0007669"/>
    <property type="project" value="UniProtKB-KW"/>
</dbReference>
<dbReference type="InterPro" id="IPR006194">
    <property type="entry name" value="Gly-tRNA-synth_heterodimer"/>
</dbReference>
<proteinExistence type="inferred from homology"/>
<comment type="caution">
    <text evidence="9">The sequence shown here is derived from an EMBL/GenBank/DDBJ whole genome shotgun (WGS) entry which is preliminary data.</text>
</comment>
<comment type="catalytic activity">
    <reaction evidence="8">
        <text>tRNA(Gly) + glycine + ATP = glycyl-tRNA(Gly) + AMP + diphosphate</text>
        <dbReference type="Rhea" id="RHEA:16013"/>
        <dbReference type="Rhea" id="RHEA-COMP:9664"/>
        <dbReference type="Rhea" id="RHEA-COMP:9683"/>
        <dbReference type="ChEBI" id="CHEBI:30616"/>
        <dbReference type="ChEBI" id="CHEBI:33019"/>
        <dbReference type="ChEBI" id="CHEBI:57305"/>
        <dbReference type="ChEBI" id="CHEBI:78442"/>
        <dbReference type="ChEBI" id="CHEBI:78522"/>
        <dbReference type="ChEBI" id="CHEBI:456215"/>
        <dbReference type="EC" id="6.1.1.14"/>
    </reaction>
</comment>
<evidence type="ECO:0000256" key="2">
    <source>
        <dbReference type="ARBA" id="ARBA00012829"/>
    </source>
</evidence>
<keyword evidence="4" id="KW-0547">Nucleotide-binding</keyword>
<dbReference type="PROSITE" id="PS50861">
    <property type="entry name" value="AA_TRNA_LIGASE_II_GLYAB"/>
    <property type="match status" value="1"/>
</dbReference>
<sequence>MIPTGSNDPYALRRQAAGIARIVMDQNWSLSAVQLFNVVEKNAAANPELYRKISPADTEAEVTTFIVERIKKMLEVQHYNFDVIETVTAKTTNGFKEMLEAARVLKVHSNDKDFKDTVEATTRVLRLAKKADLAADVQLKPELFENDAEKVFADRVAEMEEKNFNNVEEIFQVLRGMRVVINNYFDETMVMAKDADIRNNRLYQLSLYASFAYKLGDLTKLNVK</sequence>
<keyword evidence="7 9" id="KW-0030">Aminoacyl-tRNA synthetase</keyword>
<reference evidence="9 10" key="1">
    <citation type="journal article" date="2015" name="Genome Announc.">
        <title>Expanding the biotechnology potential of lactobacilli through comparative genomics of 213 strains and associated genera.</title>
        <authorList>
            <person name="Sun Z."/>
            <person name="Harris H.M."/>
            <person name="McCann A."/>
            <person name="Guo C."/>
            <person name="Argimon S."/>
            <person name="Zhang W."/>
            <person name="Yang X."/>
            <person name="Jeffery I.B."/>
            <person name="Cooney J.C."/>
            <person name="Kagawa T.F."/>
            <person name="Liu W."/>
            <person name="Song Y."/>
            <person name="Salvetti E."/>
            <person name="Wrobel A."/>
            <person name="Rasinkangas P."/>
            <person name="Parkhill J."/>
            <person name="Rea M.C."/>
            <person name="O'Sullivan O."/>
            <person name="Ritari J."/>
            <person name="Douillard F.P."/>
            <person name="Paul Ross R."/>
            <person name="Yang R."/>
            <person name="Briner A.E."/>
            <person name="Felis G.E."/>
            <person name="de Vos W.M."/>
            <person name="Barrangou R."/>
            <person name="Klaenhammer T.R."/>
            <person name="Caufield P.W."/>
            <person name="Cui Y."/>
            <person name="Zhang H."/>
            <person name="O'Toole P.W."/>
        </authorList>
    </citation>
    <scope>NUCLEOTIDE SEQUENCE [LARGE SCALE GENOMIC DNA]</scope>
    <source>
        <strain evidence="9 10">DSM 20444</strain>
    </source>
</reference>
<evidence type="ECO:0000256" key="3">
    <source>
        <dbReference type="ARBA" id="ARBA00022598"/>
    </source>
</evidence>
<dbReference type="InterPro" id="IPR015944">
    <property type="entry name" value="Gly-tRNA-synth_bsu"/>
</dbReference>
<dbReference type="OrthoDB" id="9775440at2"/>
<dbReference type="RefSeq" id="WP_056993424.1">
    <property type="nucleotide sequence ID" value="NZ_AYYH01000023.1"/>
</dbReference>
<comment type="similarity">
    <text evidence="1">Belongs to the class-II aminoacyl-tRNA synthetase family.</text>
</comment>
<dbReference type="EC" id="6.1.1.14" evidence="2"/>
<dbReference type="GO" id="GO:0004820">
    <property type="term" value="F:glycine-tRNA ligase activity"/>
    <property type="evidence" value="ECO:0007669"/>
    <property type="project" value="UniProtKB-EC"/>
</dbReference>
<dbReference type="EMBL" id="AYYH01000023">
    <property type="protein sequence ID" value="KRN09536.1"/>
    <property type="molecule type" value="Genomic_DNA"/>
</dbReference>
<name>A0A0R2DZZ2_9LACO</name>
<keyword evidence="6" id="KW-0648">Protein biosynthesis</keyword>
<evidence type="ECO:0000256" key="6">
    <source>
        <dbReference type="ARBA" id="ARBA00022917"/>
    </source>
</evidence>
<keyword evidence="5" id="KW-0067">ATP-binding</keyword>
<accession>A0A0R2DZZ2</accession>
<gene>
    <name evidence="9" type="ORF">FD00_GL000946</name>
</gene>
<dbReference type="Pfam" id="PF02092">
    <property type="entry name" value="tRNA_synt_2f"/>
    <property type="match status" value="1"/>
</dbReference>
<evidence type="ECO:0000256" key="8">
    <source>
        <dbReference type="ARBA" id="ARBA00047937"/>
    </source>
</evidence>
<dbReference type="PANTHER" id="PTHR30075:SF2">
    <property type="entry name" value="GLYCINE--TRNA LIGASE, CHLOROPLASTIC_MITOCHONDRIAL 2"/>
    <property type="match status" value="1"/>
</dbReference>
<evidence type="ECO:0000256" key="5">
    <source>
        <dbReference type="ARBA" id="ARBA00022840"/>
    </source>
</evidence>
<evidence type="ECO:0000256" key="1">
    <source>
        <dbReference type="ARBA" id="ARBA00008226"/>
    </source>
</evidence>
<protein>
    <recommendedName>
        <fullName evidence="2">glycine--tRNA ligase</fullName>
        <ecNumber evidence="2">6.1.1.14</ecNumber>
    </recommendedName>
</protein>
<dbReference type="PANTHER" id="PTHR30075">
    <property type="entry name" value="GLYCYL-TRNA SYNTHETASE"/>
    <property type="match status" value="1"/>
</dbReference>
<organism evidence="9 10">
    <name type="scientific">Liquorilactobacillus mali KCTC 3596 = DSM 20444</name>
    <dbReference type="NCBI Taxonomy" id="1046596"/>
    <lineage>
        <taxon>Bacteria</taxon>
        <taxon>Bacillati</taxon>
        <taxon>Bacillota</taxon>
        <taxon>Bacilli</taxon>
        <taxon>Lactobacillales</taxon>
        <taxon>Lactobacillaceae</taxon>
        <taxon>Liquorilactobacillus</taxon>
    </lineage>
</organism>
<evidence type="ECO:0000313" key="10">
    <source>
        <dbReference type="Proteomes" id="UP000050898"/>
    </source>
</evidence>
<evidence type="ECO:0000313" key="9">
    <source>
        <dbReference type="EMBL" id="KRN09536.1"/>
    </source>
</evidence>
<evidence type="ECO:0000256" key="4">
    <source>
        <dbReference type="ARBA" id="ARBA00022741"/>
    </source>
</evidence>